<dbReference type="InterPro" id="IPR023031">
    <property type="entry name" value="OPRT"/>
</dbReference>
<reference evidence="8 9" key="1">
    <citation type="journal article" date="2015" name="Genome Announc.">
        <title>Expanding the biotechnology potential of lactobacilli through comparative genomics of 213 strains and associated genera.</title>
        <authorList>
            <person name="Sun Z."/>
            <person name="Harris H.M."/>
            <person name="McCann A."/>
            <person name="Guo C."/>
            <person name="Argimon S."/>
            <person name="Zhang W."/>
            <person name="Yang X."/>
            <person name="Jeffery I.B."/>
            <person name="Cooney J.C."/>
            <person name="Kagawa T.F."/>
            <person name="Liu W."/>
            <person name="Song Y."/>
            <person name="Salvetti E."/>
            <person name="Wrobel A."/>
            <person name="Rasinkangas P."/>
            <person name="Parkhill J."/>
            <person name="Rea M.C."/>
            <person name="O'Sullivan O."/>
            <person name="Ritari J."/>
            <person name="Douillard F.P."/>
            <person name="Paul Ross R."/>
            <person name="Yang R."/>
            <person name="Briner A.E."/>
            <person name="Felis G.E."/>
            <person name="de Vos W.M."/>
            <person name="Barrangou R."/>
            <person name="Klaenhammer T.R."/>
            <person name="Caufield P.W."/>
            <person name="Cui Y."/>
            <person name="Zhang H."/>
            <person name="O'Toole P.W."/>
        </authorList>
    </citation>
    <scope>NUCLEOTIDE SEQUENCE [LARGE SCALE GENOMIC DNA]</scope>
    <source>
        <strain evidence="8 9">DSM 23829</strain>
    </source>
</reference>
<feature type="binding site" evidence="6">
    <location>
        <position position="132"/>
    </location>
    <ligand>
        <name>orotate</name>
        <dbReference type="ChEBI" id="CHEBI:30839"/>
    </ligand>
</feature>
<dbReference type="InterPro" id="IPR029057">
    <property type="entry name" value="PRTase-like"/>
</dbReference>
<keyword evidence="4 6" id="KW-0808">Transferase</keyword>
<protein>
    <recommendedName>
        <fullName evidence="2 6">Orotate phosphoribosyltransferase</fullName>
        <shortName evidence="6">OPRT</shortName>
        <shortName evidence="6">OPRTase</shortName>
        <ecNumber evidence="2 6">2.4.2.10</ecNumber>
    </recommendedName>
</protein>
<sequence>MEFKIMTNFKNQIASDLLKIKAVTLAPKKPFTWASGIEAPIYTDNRKTIGYPEIRTQIAEGLCEVIKENYPEANVIGGVATAGIPHAAIVADKLSLPMIYVRSKPKDHGAGKQIEGDLPDNPKIVLIDDLISTGGSVLKAVEAVRNEGVEVVGVAAIFTYQLSDSDTNFAEANTKLNTLTNYSEMIEQAHKEKMVSDEDLQLLKKWRDDPWNWNK</sequence>
<accession>A0A0R2B2C2</accession>
<evidence type="ECO:0000313" key="9">
    <source>
        <dbReference type="Proteomes" id="UP000052012"/>
    </source>
</evidence>
<dbReference type="UniPathway" id="UPA00070">
    <property type="reaction ID" value="UER00119"/>
</dbReference>
<evidence type="ECO:0000256" key="6">
    <source>
        <dbReference type="HAMAP-Rule" id="MF_01208"/>
    </source>
</evidence>
<name>A0A0R2B2C2_9LACO</name>
<organism evidence="8 9">
    <name type="scientific">Apilactobacillus ozensis DSM 23829 = JCM 17196</name>
    <dbReference type="NCBI Taxonomy" id="1423781"/>
    <lineage>
        <taxon>Bacteria</taxon>
        <taxon>Bacillati</taxon>
        <taxon>Bacillota</taxon>
        <taxon>Bacilli</taxon>
        <taxon>Lactobacillales</taxon>
        <taxon>Lactobacillaceae</taxon>
        <taxon>Apilactobacillus</taxon>
    </lineage>
</organism>
<feature type="domain" description="Phosphoribosyltransferase" evidence="7">
    <location>
        <begin position="74"/>
        <end position="158"/>
    </location>
</feature>
<proteinExistence type="inferred from homology"/>
<dbReference type="InterPro" id="IPR000836">
    <property type="entry name" value="PRTase_dom"/>
</dbReference>
<comment type="function">
    <text evidence="6">Catalyzes the transfer of a ribosyl phosphate group from 5-phosphoribose 1-diphosphate to orotate, leading to the formation of orotidine monophosphate (OMP).</text>
</comment>
<dbReference type="HAMAP" id="MF_01208">
    <property type="entry name" value="PyrE"/>
    <property type="match status" value="1"/>
</dbReference>
<dbReference type="PANTHER" id="PTHR19278:SF9">
    <property type="entry name" value="URIDINE 5'-MONOPHOSPHATE SYNTHASE"/>
    <property type="match status" value="1"/>
</dbReference>
<dbReference type="GO" id="GO:0000287">
    <property type="term" value="F:magnesium ion binding"/>
    <property type="evidence" value="ECO:0007669"/>
    <property type="project" value="UniProtKB-UniRule"/>
</dbReference>
<evidence type="ECO:0000256" key="5">
    <source>
        <dbReference type="ARBA" id="ARBA00022975"/>
    </source>
</evidence>
<comment type="caution">
    <text evidence="6">Lacks conserved residue(s) required for the propagation of feature annotation.</text>
</comment>
<dbReference type="NCBIfam" id="TIGR00336">
    <property type="entry name" value="pyrE"/>
    <property type="match status" value="1"/>
</dbReference>
<evidence type="ECO:0000313" key="8">
    <source>
        <dbReference type="EMBL" id="KRM69587.1"/>
    </source>
</evidence>
<comment type="caution">
    <text evidence="8">The sequence shown here is derived from an EMBL/GenBank/DDBJ whole genome shotgun (WGS) entry which is preliminary data.</text>
</comment>
<keyword evidence="3 6" id="KW-0328">Glycosyltransferase</keyword>
<feature type="binding site" description="in other chain" evidence="6">
    <location>
        <begin position="128"/>
        <end position="136"/>
    </location>
    <ligand>
        <name>5-phospho-alpha-D-ribose 1-diphosphate</name>
        <dbReference type="ChEBI" id="CHEBI:58017"/>
        <note>ligand shared between dimeric partners</note>
    </ligand>
</feature>
<evidence type="ECO:0000259" key="7">
    <source>
        <dbReference type="Pfam" id="PF00156"/>
    </source>
</evidence>
<dbReference type="Gene3D" id="3.40.50.2020">
    <property type="match status" value="1"/>
</dbReference>
<comment type="pathway">
    <text evidence="1 6">Pyrimidine metabolism; UMP biosynthesis via de novo pathway; UMP from orotate: step 1/2.</text>
</comment>
<dbReference type="GO" id="GO:0019856">
    <property type="term" value="P:pyrimidine nucleobase biosynthetic process"/>
    <property type="evidence" value="ECO:0007669"/>
    <property type="project" value="TreeGrafter"/>
</dbReference>
<dbReference type="InterPro" id="IPR004467">
    <property type="entry name" value="Or_phspho_trans_dom"/>
</dbReference>
<keyword evidence="9" id="KW-1185">Reference proteome</keyword>
<dbReference type="PANTHER" id="PTHR19278">
    <property type="entry name" value="OROTATE PHOSPHORIBOSYLTRANSFERASE"/>
    <property type="match status" value="1"/>
</dbReference>
<dbReference type="STRING" id="1423781.FD06_GL001075"/>
<dbReference type="AlphaFoldDB" id="A0A0R2B2C2"/>
<comment type="similarity">
    <text evidence="6">Belongs to the purine/pyrimidine phosphoribosyltransferase family. PyrE subfamily.</text>
</comment>
<evidence type="ECO:0000256" key="4">
    <source>
        <dbReference type="ARBA" id="ARBA00022679"/>
    </source>
</evidence>
<keyword evidence="6" id="KW-0460">Magnesium</keyword>
<dbReference type="EMBL" id="AYYQ01000003">
    <property type="protein sequence ID" value="KRM69587.1"/>
    <property type="molecule type" value="Genomic_DNA"/>
</dbReference>
<dbReference type="SUPFAM" id="SSF53271">
    <property type="entry name" value="PRTase-like"/>
    <property type="match status" value="1"/>
</dbReference>
<evidence type="ECO:0000256" key="1">
    <source>
        <dbReference type="ARBA" id="ARBA00004889"/>
    </source>
</evidence>
<keyword evidence="5 6" id="KW-0665">Pyrimidine biosynthesis</keyword>
<dbReference type="PATRIC" id="fig|1423781.4.peg.1115"/>
<feature type="binding site" evidence="6">
    <location>
        <position position="102"/>
    </location>
    <ligand>
        <name>5-phospho-alpha-D-ribose 1-diphosphate</name>
        <dbReference type="ChEBI" id="CHEBI:58017"/>
        <note>ligand shared between dimeric partners</note>
    </ligand>
</feature>
<dbReference type="Pfam" id="PF00156">
    <property type="entry name" value="Pribosyltran"/>
    <property type="match status" value="1"/>
</dbReference>
<comment type="catalytic activity">
    <reaction evidence="6">
        <text>orotidine 5'-phosphate + diphosphate = orotate + 5-phospho-alpha-D-ribose 1-diphosphate</text>
        <dbReference type="Rhea" id="RHEA:10380"/>
        <dbReference type="ChEBI" id="CHEBI:30839"/>
        <dbReference type="ChEBI" id="CHEBI:33019"/>
        <dbReference type="ChEBI" id="CHEBI:57538"/>
        <dbReference type="ChEBI" id="CHEBI:58017"/>
        <dbReference type="EC" id="2.4.2.10"/>
    </reaction>
</comment>
<feature type="binding site" evidence="6">
    <location>
        <position position="106"/>
    </location>
    <ligand>
        <name>5-phospho-alpha-D-ribose 1-diphosphate</name>
        <dbReference type="ChEBI" id="CHEBI:58017"/>
        <note>ligand shared between dimeric partners</note>
    </ligand>
</feature>
<feature type="binding site" evidence="6">
    <location>
        <position position="108"/>
    </location>
    <ligand>
        <name>5-phospho-alpha-D-ribose 1-diphosphate</name>
        <dbReference type="ChEBI" id="CHEBI:58017"/>
        <note>ligand shared between dimeric partners</note>
    </ligand>
</feature>
<evidence type="ECO:0000256" key="3">
    <source>
        <dbReference type="ARBA" id="ARBA00022676"/>
    </source>
</evidence>
<dbReference type="GO" id="GO:0044205">
    <property type="term" value="P:'de novo' UMP biosynthetic process"/>
    <property type="evidence" value="ECO:0007669"/>
    <property type="project" value="UniProtKB-UniRule"/>
</dbReference>
<gene>
    <name evidence="6" type="primary">pyrE</name>
    <name evidence="8" type="ORF">FD06_GL001075</name>
</gene>
<comment type="subunit">
    <text evidence="6">Homodimer.</text>
</comment>
<dbReference type="EC" id="2.4.2.10" evidence="2 6"/>
<dbReference type="CDD" id="cd06223">
    <property type="entry name" value="PRTases_typeI"/>
    <property type="match status" value="1"/>
</dbReference>
<dbReference type="GO" id="GO:0004588">
    <property type="term" value="F:orotate phosphoribosyltransferase activity"/>
    <property type="evidence" value="ECO:0007669"/>
    <property type="project" value="UniProtKB-UniRule"/>
</dbReference>
<comment type="cofactor">
    <cofactor evidence="6">
        <name>Mg(2+)</name>
        <dbReference type="ChEBI" id="CHEBI:18420"/>
    </cofactor>
</comment>
<evidence type="ECO:0000256" key="2">
    <source>
        <dbReference type="ARBA" id="ARBA00011971"/>
    </source>
</evidence>
<dbReference type="Proteomes" id="UP000052012">
    <property type="component" value="Unassembled WGS sequence"/>
</dbReference>